<dbReference type="Proteomes" id="UP001168579">
    <property type="component" value="Unassembled WGS sequence"/>
</dbReference>
<protein>
    <recommendedName>
        <fullName evidence="4">SnoaL-like domain-containing protein</fullName>
    </recommendedName>
</protein>
<feature type="chain" id="PRO_5045408905" description="SnoaL-like domain-containing protein" evidence="1">
    <location>
        <begin position="30"/>
        <end position="181"/>
    </location>
</feature>
<gene>
    <name evidence="2" type="ORF">Q2T41_06365</name>
</gene>
<reference evidence="2" key="2">
    <citation type="submission" date="2023-06" db="EMBL/GenBank/DDBJ databases">
        <authorList>
            <person name="Lucena T."/>
            <person name="Sun Q."/>
        </authorList>
    </citation>
    <scope>NUCLEOTIDE SEQUENCE</scope>
    <source>
        <strain evidence="2">CECT 8869</strain>
    </source>
</reference>
<dbReference type="RefSeq" id="WP_304435391.1">
    <property type="nucleotide sequence ID" value="NZ_JAUKUC010000001.1"/>
</dbReference>
<accession>A0ABT8RN09</accession>
<evidence type="ECO:0000256" key="1">
    <source>
        <dbReference type="SAM" id="SignalP"/>
    </source>
</evidence>
<proteinExistence type="predicted"/>
<dbReference type="EMBL" id="JAUKUC010000001">
    <property type="protein sequence ID" value="MDO1512276.1"/>
    <property type="molecule type" value="Genomic_DNA"/>
</dbReference>
<sequence>MAEKFKTYFRRPLLRILVLLLFTSSWSCQQEKKGSNDELSTMWSSFLSDLAARDKVAFKNASGNVIRCYDCLENTPTEREYINRLRDTDSLWYETIYQDLIYITVDSFIAKDYDILFNKPFINLLRTNETIQLTDTIDDTITADILVTTTPPTLNFEGAQHSFTFIKTDAGWKITEVATIP</sequence>
<feature type="signal peptide" evidence="1">
    <location>
        <begin position="1"/>
        <end position="29"/>
    </location>
</feature>
<comment type="caution">
    <text evidence="2">The sequence shown here is derived from an EMBL/GenBank/DDBJ whole genome shotgun (WGS) entry which is preliminary data.</text>
</comment>
<keyword evidence="3" id="KW-1185">Reference proteome</keyword>
<evidence type="ECO:0008006" key="4">
    <source>
        <dbReference type="Google" id="ProtNLM"/>
    </source>
</evidence>
<evidence type="ECO:0000313" key="2">
    <source>
        <dbReference type="EMBL" id="MDO1512276.1"/>
    </source>
</evidence>
<organism evidence="2 3">
    <name type="scientific">Maribacter confluentis</name>
    <dbReference type="NCBI Taxonomy" id="1656093"/>
    <lineage>
        <taxon>Bacteria</taxon>
        <taxon>Pseudomonadati</taxon>
        <taxon>Bacteroidota</taxon>
        <taxon>Flavobacteriia</taxon>
        <taxon>Flavobacteriales</taxon>
        <taxon>Flavobacteriaceae</taxon>
        <taxon>Maribacter</taxon>
    </lineage>
</organism>
<reference evidence="2" key="1">
    <citation type="journal article" date="2014" name="Int. J. Syst. Evol. Microbiol.">
        <title>Complete genome of a new Firmicutes species belonging to the dominant human colonic microbiota ('Ruminococcus bicirculans') reveals two chromosomes and a selective capacity to utilize plant glucans.</title>
        <authorList>
            <consortium name="NISC Comparative Sequencing Program"/>
            <person name="Wegmann U."/>
            <person name="Louis P."/>
            <person name="Goesmann A."/>
            <person name="Henrissat B."/>
            <person name="Duncan S.H."/>
            <person name="Flint H.J."/>
        </authorList>
    </citation>
    <scope>NUCLEOTIDE SEQUENCE</scope>
    <source>
        <strain evidence="2">CECT 8869</strain>
    </source>
</reference>
<name>A0ABT8RN09_9FLAO</name>
<keyword evidence="1" id="KW-0732">Signal</keyword>
<evidence type="ECO:0000313" key="3">
    <source>
        <dbReference type="Proteomes" id="UP001168579"/>
    </source>
</evidence>